<evidence type="ECO:0000313" key="6">
    <source>
        <dbReference type="Proteomes" id="UP000707731"/>
    </source>
</evidence>
<dbReference type="InterPro" id="IPR008030">
    <property type="entry name" value="NmrA-like"/>
</dbReference>
<dbReference type="EMBL" id="JADLQN010000001">
    <property type="protein sequence ID" value="MBF6354722.1"/>
    <property type="molecule type" value="Genomic_DNA"/>
</dbReference>
<evidence type="ECO:0000256" key="3">
    <source>
        <dbReference type="SAM" id="MobiDB-lite"/>
    </source>
</evidence>
<gene>
    <name evidence="5" type="ORF">IU449_09225</name>
</gene>
<dbReference type="Gene3D" id="3.90.25.10">
    <property type="entry name" value="UDP-galactose 4-epimerase, domain 1"/>
    <property type="match status" value="1"/>
</dbReference>
<accession>A0ABS0DAR6</accession>
<protein>
    <submittedName>
        <fullName evidence="5">NmrA family NAD(P)-binding protein</fullName>
    </submittedName>
</protein>
<keyword evidence="2" id="KW-0521">NADP</keyword>
<dbReference type="PANTHER" id="PTHR42748:SF7">
    <property type="entry name" value="NMRA LIKE REDOX SENSOR 1-RELATED"/>
    <property type="match status" value="1"/>
</dbReference>
<dbReference type="PANTHER" id="PTHR42748">
    <property type="entry name" value="NITROGEN METABOLITE REPRESSION PROTEIN NMRA FAMILY MEMBER"/>
    <property type="match status" value="1"/>
</dbReference>
<proteinExistence type="inferred from homology"/>
<sequence length="316" mass="33309">MSTHHFPESAGNPQNAHGSILVTGATGKQGGATARTLLARGTPVRVLVRDPHTPAATDLAAAGAQLVTGDFDAPDTLEHALAGVTGTFLIPPATYGPDGWDVDREATRGENFVAAAQRAGVAQIVFSGVAALGADDAWGSSGKQRIEEAIAASGLTYTLLRPVRFMENYLLRDAPVDGIHHGVHRHLFPADQPMKMIALADIADIAALAFAAPERFHARVLPLAGDAVAPSEAAAAISRATGHPVDYQEMSRDEAAALGPMLADTWQRIRDHGGWVAEVEETRAVHPGLRSFDAWLAESGAQRIKAVVEAEPAERR</sequence>
<evidence type="ECO:0000256" key="1">
    <source>
        <dbReference type="ARBA" id="ARBA00006328"/>
    </source>
</evidence>
<name>A0ABS0DAR6_9NOCA</name>
<reference evidence="5 6" key="1">
    <citation type="submission" date="2020-10" db="EMBL/GenBank/DDBJ databases">
        <title>Identification of Nocardia species via Next-generation sequencing and recognition of intraspecies genetic diversity.</title>
        <authorList>
            <person name="Li P."/>
            <person name="Li P."/>
            <person name="Lu B."/>
        </authorList>
    </citation>
    <scope>NUCLEOTIDE SEQUENCE [LARGE SCALE GENOMIC DNA]</scope>
    <source>
        <strain evidence="5 6">BJ06-0143</strain>
    </source>
</reference>
<dbReference type="Pfam" id="PF05368">
    <property type="entry name" value="NmrA"/>
    <property type="match status" value="1"/>
</dbReference>
<keyword evidence="6" id="KW-1185">Reference proteome</keyword>
<comment type="similarity">
    <text evidence="1">Belongs to the NmrA-type oxidoreductase family.</text>
</comment>
<dbReference type="Proteomes" id="UP000707731">
    <property type="component" value="Unassembled WGS sequence"/>
</dbReference>
<feature type="region of interest" description="Disordered" evidence="3">
    <location>
        <begin position="1"/>
        <end position="27"/>
    </location>
</feature>
<dbReference type="InterPro" id="IPR051164">
    <property type="entry name" value="NmrA-like_oxidored"/>
</dbReference>
<evidence type="ECO:0000313" key="5">
    <source>
        <dbReference type="EMBL" id="MBF6354722.1"/>
    </source>
</evidence>
<feature type="domain" description="NmrA-like" evidence="4">
    <location>
        <begin position="19"/>
        <end position="251"/>
    </location>
</feature>
<dbReference type="InterPro" id="IPR036291">
    <property type="entry name" value="NAD(P)-bd_dom_sf"/>
</dbReference>
<dbReference type="RefSeq" id="WP_195001434.1">
    <property type="nucleotide sequence ID" value="NZ_JADLQN010000001.1"/>
</dbReference>
<comment type="caution">
    <text evidence="5">The sequence shown here is derived from an EMBL/GenBank/DDBJ whole genome shotgun (WGS) entry which is preliminary data.</text>
</comment>
<organism evidence="5 6">
    <name type="scientific">Nocardia higoensis</name>
    <dbReference type="NCBI Taxonomy" id="228599"/>
    <lineage>
        <taxon>Bacteria</taxon>
        <taxon>Bacillati</taxon>
        <taxon>Actinomycetota</taxon>
        <taxon>Actinomycetes</taxon>
        <taxon>Mycobacteriales</taxon>
        <taxon>Nocardiaceae</taxon>
        <taxon>Nocardia</taxon>
    </lineage>
</organism>
<dbReference type="SUPFAM" id="SSF51735">
    <property type="entry name" value="NAD(P)-binding Rossmann-fold domains"/>
    <property type="match status" value="1"/>
</dbReference>
<evidence type="ECO:0000259" key="4">
    <source>
        <dbReference type="Pfam" id="PF05368"/>
    </source>
</evidence>
<evidence type="ECO:0000256" key="2">
    <source>
        <dbReference type="ARBA" id="ARBA00022857"/>
    </source>
</evidence>
<dbReference type="Gene3D" id="3.40.50.720">
    <property type="entry name" value="NAD(P)-binding Rossmann-like Domain"/>
    <property type="match status" value="1"/>
</dbReference>